<dbReference type="SUPFAM" id="SSF56112">
    <property type="entry name" value="Protein kinase-like (PK-like)"/>
    <property type="match status" value="1"/>
</dbReference>
<organism evidence="4 5">
    <name type="scientific">Porphyridium purpureum</name>
    <name type="common">Red alga</name>
    <name type="synonym">Porphyridium cruentum</name>
    <dbReference type="NCBI Taxonomy" id="35688"/>
    <lineage>
        <taxon>Eukaryota</taxon>
        <taxon>Rhodophyta</taxon>
        <taxon>Bangiophyceae</taxon>
        <taxon>Porphyridiales</taxon>
        <taxon>Porphyridiaceae</taxon>
        <taxon>Porphyridium</taxon>
    </lineage>
</organism>
<feature type="compositionally biased region" description="Polar residues" evidence="2">
    <location>
        <begin position="163"/>
        <end position="172"/>
    </location>
</feature>
<keyword evidence="1" id="KW-0547">Nucleotide-binding</keyword>
<dbReference type="PROSITE" id="PS50011">
    <property type="entry name" value="PROTEIN_KINASE_DOM"/>
    <property type="match status" value="1"/>
</dbReference>
<keyword evidence="4" id="KW-0808">Transferase</keyword>
<dbReference type="PROSITE" id="PS00107">
    <property type="entry name" value="PROTEIN_KINASE_ATP"/>
    <property type="match status" value="1"/>
</dbReference>
<dbReference type="InterPro" id="IPR000719">
    <property type="entry name" value="Prot_kinase_dom"/>
</dbReference>
<accession>A0A5J4YQM1</accession>
<dbReference type="OrthoDB" id="10252171at2759"/>
<feature type="compositionally biased region" description="Basic and acidic residues" evidence="2">
    <location>
        <begin position="274"/>
        <end position="287"/>
    </location>
</feature>
<dbReference type="EMBL" id="VRMN01000006">
    <property type="protein sequence ID" value="KAA8493811.1"/>
    <property type="molecule type" value="Genomic_DNA"/>
</dbReference>
<evidence type="ECO:0000313" key="4">
    <source>
        <dbReference type="EMBL" id="KAA8493811.1"/>
    </source>
</evidence>
<dbReference type="Gene3D" id="1.10.510.10">
    <property type="entry name" value="Transferase(Phosphotransferase) domain 1"/>
    <property type="match status" value="1"/>
</dbReference>
<evidence type="ECO:0000256" key="1">
    <source>
        <dbReference type="PROSITE-ProRule" id="PRU10141"/>
    </source>
</evidence>
<evidence type="ECO:0000259" key="3">
    <source>
        <dbReference type="PROSITE" id="PS50011"/>
    </source>
</evidence>
<keyword evidence="4" id="KW-0418">Kinase</keyword>
<feature type="region of interest" description="Disordered" evidence="2">
    <location>
        <begin position="150"/>
        <end position="190"/>
    </location>
</feature>
<sequence length="676" mass="75145">MCYEAFESHVMNFCEAYVLVEEKRGRFPVLKKQRLVRVQHTILSCAKDADSPPLWSVDVSEAIITGLDPDVVLVEVPDQMEVRVVCGSRDVQLKFLQSLELANRRQFAAEYSMGDQIGSGKYGDVFLCTQVVSGKQFAVKRIGKRPNLSAHEAGLLPPGRMVSQISSPKGTSHGSGGLQAPGHSDPLPPLGDSMRIRLELDRMRSAQHPNLAELVYFFAEPRALYFVYELGTDRNILNALFRRMGTEITHEDDTDALEQRLTPLEATLSGASNRLDREARLPSKAETPKSCADQQPMARHMSKVSSEASIERSRRRTQTKPLGGPRGFSSFSADSRTHSGACEPSEALLSKWFTQIFSALAYLHERGCVHGNIHPMNIHVSGDRVFLGEFNMLQLLDNFECLKLKDPLRKLGNKAFDLPDPRYCAPEFFRFDLRERATPAADMWSVGVVLNQLLTGAMPFPGRTHAEVNGMVLAKRRNMQGLEGVSPGALELLDNLLVGHPAQRWSAAQCLESQWIRSPGNLYEFKIAQGGVLLGTALPDRITTDDMVVRDCESPPDRFVLSNLNYTRTAENHRQIHSNRTKQFYRGDSASSRMPAVASRTVNFKPEEKVGEEPLATISPKRSDTAPNPELRSSRGGLRKSNGLRQSRLSLRASRLTKSSLDGVKRAFSMPWGSAS</sequence>
<comment type="caution">
    <text evidence="4">The sequence shown here is derived from an EMBL/GenBank/DDBJ whole genome shotgun (WGS) entry which is preliminary data.</text>
</comment>
<dbReference type="PANTHER" id="PTHR24347">
    <property type="entry name" value="SERINE/THREONINE-PROTEIN KINASE"/>
    <property type="match status" value="1"/>
</dbReference>
<dbReference type="AlphaFoldDB" id="A0A5J4YQM1"/>
<dbReference type="Gene3D" id="3.30.200.20">
    <property type="entry name" value="Phosphorylase Kinase, domain 1"/>
    <property type="match status" value="1"/>
</dbReference>
<dbReference type="Pfam" id="PF00069">
    <property type="entry name" value="Pkinase"/>
    <property type="match status" value="1"/>
</dbReference>
<dbReference type="GO" id="GO:0004672">
    <property type="term" value="F:protein kinase activity"/>
    <property type="evidence" value="ECO:0007669"/>
    <property type="project" value="InterPro"/>
</dbReference>
<feature type="binding site" evidence="1">
    <location>
        <position position="144"/>
    </location>
    <ligand>
        <name>ATP</name>
        <dbReference type="ChEBI" id="CHEBI:30616"/>
    </ligand>
</feature>
<feature type="region of interest" description="Disordered" evidence="2">
    <location>
        <begin position="265"/>
        <end position="336"/>
    </location>
</feature>
<protein>
    <submittedName>
        <fullName evidence="4">Putative myosin light chain kinase</fullName>
    </submittedName>
</protein>
<evidence type="ECO:0000313" key="5">
    <source>
        <dbReference type="Proteomes" id="UP000324585"/>
    </source>
</evidence>
<name>A0A5J4YQM1_PORPP</name>
<dbReference type="GO" id="GO:0005524">
    <property type="term" value="F:ATP binding"/>
    <property type="evidence" value="ECO:0007669"/>
    <property type="project" value="UniProtKB-UniRule"/>
</dbReference>
<dbReference type="Proteomes" id="UP000324585">
    <property type="component" value="Unassembled WGS sequence"/>
</dbReference>
<reference evidence="5" key="1">
    <citation type="journal article" date="2019" name="Nat. Commun.">
        <title>Expansion of phycobilisome linker gene families in mesophilic red algae.</title>
        <authorList>
            <person name="Lee J."/>
            <person name="Kim D."/>
            <person name="Bhattacharya D."/>
            <person name="Yoon H.S."/>
        </authorList>
    </citation>
    <scope>NUCLEOTIDE SEQUENCE [LARGE SCALE GENOMIC DNA]</scope>
    <source>
        <strain evidence="5">CCMP 1328</strain>
    </source>
</reference>
<gene>
    <name evidence="4" type="ORF">FVE85_4948</name>
</gene>
<dbReference type="InterPro" id="IPR017441">
    <property type="entry name" value="Protein_kinase_ATP_BS"/>
</dbReference>
<feature type="domain" description="Protein kinase" evidence="3">
    <location>
        <begin position="111"/>
        <end position="516"/>
    </location>
</feature>
<dbReference type="InterPro" id="IPR011009">
    <property type="entry name" value="Kinase-like_dom_sf"/>
</dbReference>
<evidence type="ECO:0000256" key="2">
    <source>
        <dbReference type="SAM" id="MobiDB-lite"/>
    </source>
</evidence>
<keyword evidence="5" id="KW-1185">Reference proteome</keyword>
<keyword evidence="1" id="KW-0067">ATP-binding</keyword>
<proteinExistence type="predicted"/>
<feature type="region of interest" description="Disordered" evidence="2">
    <location>
        <begin position="571"/>
        <end position="651"/>
    </location>
</feature>